<dbReference type="InterPro" id="IPR050987">
    <property type="entry name" value="AtrR-like"/>
</dbReference>
<keyword evidence="5" id="KW-1185">Reference proteome</keyword>
<dbReference type="GO" id="GO:0003700">
    <property type="term" value="F:DNA-binding transcription factor activity"/>
    <property type="evidence" value="ECO:0007669"/>
    <property type="project" value="InterPro"/>
</dbReference>
<dbReference type="Proteomes" id="UP000738349">
    <property type="component" value="Unassembled WGS sequence"/>
</dbReference>
<keyword evidence="1" id="KW-0539">Nucleus</keyword>
<dbReference type="EMBL" id="JAGMUV010000020">
    <property type="protein sequence ID" value="KAH7126202.1"/>
    <property type="molecule type" value="Genomic_DNA"/>
</dbReference>
<feature type="region of interest" description="Disordered" evidence="2">
    <location>
        <begin position="1"/>
        <end position="25"/>
    </location>
</feature>
<dbReference type="OrthoDB" id="103819at2759"/>
<evidence type="ECO:0000259" key="3">
    <source>
        <dbReference type="SMART" id="SM00906"/>
    </source>
</evidence>
<dbReference type="GO" id="GO:0003677">
    <property type="term" value="F:DNA binding"/>
    <property type="evidence" value="ECO:0007669"/>
    <property type="project" value="InterPro"/>
</dbReference>
<organism evidence="4 5">
    <name type="scientific">Dactylonectria macrodidyma</name>
    <dbReference type="NCBI Taxonomy" id="307937"/>
    <lineage>
        <taxon>Eukaryota</taxon>
        <taxon>Fungi</taxon>
        <taxon>Dikarya</taxon>
        <taxon>Ascomycota</taxon>
        <taxon>Pezizomycotina</taxon>
        <taxon>Sordariomycetes</taxon>
        <taxon>Hypocreomycetidae</taxon>
        <taxon>Hypocreales</taxon>
        <taxon>Nectriaceae</taxon>
        <taxon>Dactylonectria</taxon>
    </lineage>
</organism>
<comment type="caution">
    <text evidence="4">The sequence shown here is derived from an EMBL/GenBank/DDBJ whole genome shotgun (WGS) entry which is preliminary data.</text>
</comment>
<protein>
    <recommendedName>
        <fullName evidence="3">Xylanolytic transcriptional activator regulatory domain-containing protein</fullName>
    </recommendedName>
</protein>
<dbReference type="PANTHER" id="PTHR46910">
    <property type="entry name" value="TRANSCRIPTION FACTOR PDR1"/>
    <property type="match status" value="1"/>
</dbReference>
<evidence type="ECO:0000313" key="4">
    <source>
        <dbReference type="EMBL" id="KAH7126202.1"/>
    </source>
</evidence>
<feature type="region of interest" description="Disordered" evidence="2">
    <location>
        <begin position="46"/>
        <end position="89"/>
    </location>
</feature>
<reference evidence="4" key="1">
    <citation type="journal article" date="2021" name="Nat. Commun.">
        <title>Genetic determinants of endophytism in the Arabidopsis root mycobiome.</title>
        <authorList>
            <person name="Mesny F."/>
            <person name="Miyauchi S."/>
            <person name="Thiergart T."/>
            <person name="Pickel B."/>
            <person name="Atanasova L."/>
            <person name="Karlsson M."/>
            <person name="Huettel B."/>
            <person name="Barry K.W."/>
            <person name="Haridas S."/>
            <person name="Chen C."/>
            <person name="Bauer D."/>
            <person name="Andreopoulos W."/>
            <person name="Pangilinan J."/>
            <person name="LaButti K."/>
            <person name="Riley R."/>
            <person name="Lipzen A."/>
            <person name="Clum A."/>
            <person name="Drula E."/>
            <person name="Henrissat B."/>
            <person name="Kohler A."/>
            <person name="Grigoriev I.V."/>
            <person name="Martin F.M."/>
            <person name="Hacquard S."/>
        </authorList>
    </citation>
    <scope>NUCLEOTIDE SEQUENCE</scope>
    <source>
        <strain evidence="4">MPI-CAGE-AT-0147</strain>
    </source>
</reference>
<evidence type="ECO:0000256" key="1">
    <source>
        <dbReference type="ARBA" id="ARBA00023242"/>
    </source>
</evidence>
<dbReference type="SMART" id="SM00906">
    <property type="entry name" value="Fungal_trans"/>
    <property type="match status" value="1"/>
</dbReference>
<proteinExistence type="predicted"/>
<accession>A0A9P9DW87</accession>
<dbReference type="PANTHER" id="PTHR46910:SF5">
    <property type="entry name" value="ZN(II)2CYS6 TRANSCRIPTION FACTOR (EUROFUNG)"/>
    <property type="match status" value="1"/>
</dbReference>
<gene>
    <name evidence="4" type="ORF">EDB81DRAFT_889900</name>
</gene>
<dbReference type="Pfam" id="PF04082">
    <property type="entry name" value="Fungal_trans"/>
    <property type="match status" value="1"/>
</dbReference>
<dbReference type="AlphaFoldDB" id="A0A9P9DW87"/>
<dbReference type="InterPro" id="IPR007219">
    <property type="entry name" value="XnlR_reg_dom"/>
</dbReference>
<feature type="domain" description="Xylanolytic transcriptional activator regulatory" evidence="3">
    <location>
        <begin position="288"/>
        <end position="360"/>
    </location>
</feature>
<dbReference type="GO" id="GO:0006351">
    <property type="term" value="P:DNA-templated transcription"/>
    <property type="evidence" value="ECO:0007669"/>
    <property type="project" value="InterPro"/>
</dbReference>
<dbReference type="CDD" id="cd12148">
    <property type="entry name" value="fungal_TF_MHR"/>
    <property type="match status" value="1"/>
</dbReference>
<dbReference type="GO" id="GO:0008270">
    <property type="term" value="F:zinc ion binding"/>
    <property type="evidence" value="ECO:0007669"/>
    <property type="project" value="InterPro"/>
</dbReference>
<feature type="compositionally biased region" description="Low complexity" evidence="2">
    <location>
        <begin position="66"/>
        <end position="77"/>
    </location>
</feature>
<sequence length="656" mass="72601">MPPTQEPQDLTPRHHVPPTNSEKKIDQIELRLANIETLLRDLTVRQSSTPDSGLRFQTPQSGHGTGAHTGAASTIAGDDSSDSESAFGGDSTLAAHTTFASEFLEHAVERTSLQDVDPNMREGLANLRQLVELQNHQSISHGPRFPLQQPMPSGGLAQLRMPPMDVVVALLKKIRNAPPGLFTFICYFVGIADFSSLCRIVYFPTEDFSDSAFAIVNAGLYYMFLEQHSFAPDNATKGEYEPYIQICRINLETALANMSLFMSNKVESVQSLLLGTMYAIDVSRPSVAWHLNCAAAQICQTAGFHRKSACKSDPETYRVRSGLFWSVYTNDKALALRLGRAPMIQDWDIDIPRSFIFDGMMGDEASGIALMWLKTAILQGEVYVQLYSPDALARPQSELAERARVLAAQCVRVEAEASEARKMAVASLERIKASHLVDIHVKGDEVQLLATVTLVYRAIPAPEGSLSRFCDECIQVARRAMQKHLDCMELVRREAYAKAIYVHWNLLLTPFAPFFVVFCHVIETSSLEDLQLLQEFTATLEIASDVSEVLKKLHRLCYVMSNVAMLYVQAKSHQQDDQTMIPIGDEFDMYLSQLGFMPTEEQMAGNPLNEGNGATAGGSQVAQMADWFSGSRNLLGLLEQDISQIGGPQWPQPGSL</sequence>
<name>A0A9P9DW87_9HYPO</name>
<evidence type="ECO:0000313" key="5">
    <source>
        <dbReference type="Proteomes" id="UP000738349"/>
    </source>
</evidence>
<evidence type="ECO:0000256" key="2">
    <source>
        <dbReference type="SAM" id="MobiDB-lite"/>
    </source>
</evidence>
<feature type="compositionally biased region" description="Polar residues" evidence="2">
    <location>
        <begin position="46"/>
        <end position="60"/>
    </location>
</feature>